<dbReference type="RefSeq" id="WP_092455741.1">
    <property type="nucleotide sequence ID" value="NZ_FOJI01000013.1"/>
</dbReference>
<dbReference type="GO" id="GO:0008892">
    <property type="term" value="F:guanine deaminase activity"/>
    <property type="evidence" value="ECO:0007669"/>
    <property type="project" value="TreeGrafter"/>
</dbReference>
<dbReference type="SUPFAM" id="SSF51338">
    <property type="entry name" value="Composite domain of metallo-dependent hydrolases"/>
    <property type="match status" value="1"/>
</dbReference>
<dbReference type="STRING" id="99656.SAMN05421659_11386"/>
<evidence type="ECO:0000256" key="2">
    <source>
        <dbReference type="ARBA" id="ARBA00022723"/>
    </source>
</evidence>
<dbReference type="GO" id="GO:0005829">
    <property type="term" value="C:cytosol"/>
    <property type="evidence" value="ECO:0007669"/>
    <property type="project" value="TreeGrafter"/>
</dbReference>
<dbReference type="Pfam" id="PF01979">
    <property type="entry name" value="Amidohydro_1"/>
    <property type="match status" value="1"/>
</dbReference>
<comment type="cofactor">
    <cofactor evidence="1">
        <name>Zn(2+)</name>
        <dbReference type="ChEBI" id="CHEBI:29105"/>
    </cofactor>
</comment>
<accession>A0A1I0RCB4</accession>
<dbReference type="InterPro" id="IPR032466">
    <property type="entry name" value="Metal_Hydrolase"/>
</dbReference>
<evidence type="ECO:0000256" key="1">
    <source>
        <dbReference type="ARBA" id="ARBA00001947"/>
    </source>
</evidence>
<dbReference type="SUPFAM" id="SSF51556">
    <property type="entry name" value="Metallo-dependent hydrolases"/>
    <property type="match status" value="1"/>
</dbReference>
<feature type="domain" description="Amidohydrolase-related" evidence="5">
    <location>
        <begin position="59"/>
        <end position="421"/>
    </location>
</feature>
<evidence type="ECO:0000313" key="6">
    <source>
        <dbReference type="EMBL" id="SEW37878.1"/>
    </source>
</evidence>
<dbReference type="InterPro" id="IPR006680">
    <property type="entry name" value="Amidohydro-rel"/>
</dbReference>
<dbReference type="PANTHER" id="PTHR11271">
    <property type="entry name" value="GUANINE DEAMINASE"/>
    <property type="match status" value="1"/>
</dbReference>
<dbReference type="InterPro" id="IPR011059">
    <property type="entry name" value="Metal-dep_hydrolase_composite"/>
</dbReference>
<dbReference type="Gene3D" id="2.30.40.10">
    <property type="entry name" value="Urease, subunit C, domain 1"/>
    <property type="match status" value="1"/>
</dbReference>
<keyword evidence="7" id="KW-1185">Reference proteome</keyword>
<dbReference type="GO" id="GO:0046098">
    <property type="term" value="P:guanine metabolic process"/>
    <property type="evidence" value="ECO:0007669"/>
    <property type="project" value="TreeGrafter"/>
</dbReference>
<reference evidence="6 7" key="1">
    <citation type="submission" date="2016-10" db="EMBL/GenBank/DDBJ databases">
        <authorList>
            <person name="de Groot N.N."/>
        </authorList>
    </citation>
    <scope>NUCLEOTIDE SEQUENCE [LARGE SCALE GENOMIC DNA]</scope>
    <source>
        <strain evidence="6 7">DSM 9179</strain>
    </source>
</reference>
<evidence type="ECO:0000259" key="5">
    <source>
        <dbReference type="Pfam" id="PF01979"/>
    </source>
</evidence>
<keyword evidence="3" id="KW-0378">Hydrolase</keyword>
<keyword evidence="4" id="KW-0862">Zinc</keyword>
<dbReference type="EMBL" id="FOJI01000013">
    <property type="protein sequence ID" value="SEW37878.1"/>
    <property type="molecule type" value="Genomic_DNA"/>
</dbReference>
<dbReference type="Proteomes" id="UP000199701">
    <property type="component" value="Unassembled WGS sequence"/>
</dbReference>
<dbReference type="InterPro" id="IPR051607">
    <property type="entry name" value="Metallo-dep_hydrolases"/>
</dbReference>
<gene>
    <name evidence="6" type="ORF">SAMN05421659_11386</name>
</gene>
<organism evidence="6 7">
    <name type="scientific">[Clostridium] fimetarium</name>
    <dbReference type="NCBI Taxonomy" id="99656"/>
    <lineage>
        <taxon>Bacteria</taxon>
        <taxon>Bacillati</taxon>
        <taxon>Bacillota</taxon>
        <taxon>Clostridia</taxon>
        <taxon>Lachnospirales</taxon>
        <taxon>Lachnospiraceae</taxon>
    </lineage>
</organism>
<evidence type="ECO:0000256" key="3">
    <source>
        <dbReference type="ARBA" id="ARBA00022801"/>
    </source>
</evidence>
<protein>
    <submittedName>
        <fullName evidence="6">Guanine deaminase</fullName>
    </submittedName>
</protein>
<dbReference type="PANTHER" id="PTHR11271:SF6">
    <property type="entry name" value="GUANINE DEAMINASE"/>
    <property type="match status" value="1"/>
</dbReference>
<name>A0A1I0RCB4_9FIRM</name>
<evidence type="ECO:0000313" key="7">
    <source>
        <dbReference type="Proteomes" id="UP000199701"/>
    </source>
</evidence>
<dbReference type="OrthoDB" id="9807210at2"/>
<dbReference type="GO" id="GO:0008270">
    <property type="term" value="F:zinc ion binding"/>
    <property type="evidence" value="ECO:0007669"/>
    <property type="project" value="TreeGrafter"/>
</dbReference>
<dbReference type="AlphaFoldDB" id="A0A1I0RCB4"/>
<dbReference type="Gene3D" id="3.20.20.140">
    <property type="entry name" value="Metal-dependent hydrolases"/>
    <property type="match status" value="1"/>
</dbReference>
<proteinExistence type="predicted"/>
<evidence type="ECO:0000256" key="4">
    <source>
        <dbReference type="ARBA" id="ARBA00022833"/>
    </source>
</evidence>
<sequence>MNDKTFALKGICMYSKTQQIIEVMDGYVISEDGICQGVYETIPKEFENIAVYDYTGKLIIPGLIDLHLHASQYPFRATGMDLELLEWLDTYTFPEESQYADIEYAKKAYPIFVKDLKNSPTTRACIFATIHNEATLLLMNMLEETGMKTMVGKVNMDRNCPDYLKEESSEKSIEDTIEFVRYAKENYKNTVPILTPRFIPTCSDDLMVSLGTLKEECHLALQSHMAENISEIEWVKKLCPDADSYGDAYERRGSFNQSGNTIMAHCVYLTQEEENLLKTRNVFIAHCPDSNMNLASGIAPIRRYLKNGLNVGLGSDLAAGSFINLFHAMSSAIQSSKLYWRLVNETDVPLTLEEAFYMGTKGGGAFFGNVGSFEKGFQMDAVILSDDNIESSKKLTPKERLERIIYLGNNENVISKYVDGTRI</sequence>
<keyword evidence="2" id="KW-0479">Metal-binding</keyword>